<gene>
    <name evidence="1" type="ORF">ORQ98_00525</name>
</gene>
<keyword evidence="2" id="KW-1185">Reference proteome</keyword>
<evidence type="ECO:0000313" key="1">
    <source>
        <dbReference type="EMBL" id="MDE1460438.1"/>
    </source>
</evidence>
<sequence length="124" mass="14050">MKLKKSQLGLTAFGWFLALCVGGFAVVTVMKLAPIYMDNYAIQNVFDSLDERPGIAKSSPRQVRDYISKGFTTNMIRDVNVKDVVVKKESGFLSASLKYEKREHLVKNIDLVLTFENSWKIKAE</sequence>
<dbReference type="RefSeq" id="WP_274686811.1">
    <property type="nucleotide sequence ID" value="NZ_JAPMOU010000001.1"/>
</dbReference>
<evidence type="ECO:0000313" key="2">
    <source>
        <dbReference type="Proteomes" id="UP001528823"/>
    </source>
</evidence>
<organism evidence="1 2">
    <name type="scientific">Spartinivicinus poritis</name>
    <dbReference type="NCBI Taxonomy" id="2994640"/>
    <lineage>
        <taxon>Bacteria</taxon>
        <taxon>Pseudomonadati</taxon>
        <taxon>Pseudomonadota</taxon>
        <taxon>Gammaproteobacteria</taxon>
        <taxon>Oceanospirillales</taxon>
        <taxon>Zooshikellaceae</taxon>
        <taxon>Spartinivicinus</taxon>
    </lineage>
</organism>
<dbReference type="Pfam" id="PF16137">
    <property type="entry name" value="DUF4845"/>
    <property type="match status" value="1"/>
</dbReference>
<proteinExistence type="predicted"/>
<dbReference type="EMBL" id="JAPMOU010000001">
    <property type="protein sequence ID" value="MDE1460438.1"/>
    <property type="molecule type" value="Genomic_DNA"/>
</dbReference>
<name>A0ABT5U4N6_9GAMM</name>
<comment type="caution">
    <text evidence="1">The sequence shown here is derived from an EMBL/GenBank/DDBJ whole genome shotgun (WGS) entry which is preliminary data.</text>
</comment>
<dbReference type="InterPro" id="IPR032314">
    <property type="entry name" value="DUF4845"/>
</dbReference>
<accession>A0ABT5U4N6</accession>
<reference evidence="1 2" key="1">
    <citation type="submission" date="2022-11" db="EMBL/GenBank/DDBJ databases">
        <title>Spartinivicinus poritis sp. nov., isolated from scleractinian coral Porites lutea.</title>
        <authorList>
            <person name="Zhang G."/>
            <person name="Cai L."/>
            <person name="Wei Q."/>
        </authorList>
    </citation>
    <scope>NUCLEOTIDE SEQUENCE [LARGE SCALE GENOMIC DNA]</scope>
    <source>
        <strain evidence="1 2">A2-2</strain>
    </source>
</reference>
<dbReference type="Proteomes" id="UP001528823">
    <property type="component" value="Unassembled WGS sequence"/>
</dbReference>
<protein>
    <submittedName>
        <fullName evidence="1">DUF4845 domain-containing protein</fullName>
    </submittedName>
</protein>